<sequence length="1054" mass="120784">MRGVKQPTSLTLVQYTVVSRSVHTCVPKYLPHSYIMDSTSTTTIEAEKALLKEYVNENLTWEFVDRVIRHEKLMQRTDMRLKTSSRRLFSFISIYSFLQDFFTARDGVNSDEWCTQSALYHMLDGVASIISCFRKRIDYYNKKMERLACTSIREGYFLVDVKTIESRHVELLDPDKKIWQRLYAEKIAPEKVVDAYNEVSKLLPDEAMANYNYRTGLVHLSDTLKNAKKPPTDLTMTDFDFYEKYIRSDIVLGKSNKLSGMFSENFEILPDINIKVPRRLERYFNVETNYSLEHNFRFPSNHIRGLIFAYFIGNIFGGAFSCVQLYLLGFTLSAASACRENVLDTPFSKLKQYIKNDNKTKNSSSNEDNDGEEYYPCELQYARINSNDKNACRKSIVKAVKFVADRVEKASVTMMRTPIAEHESDGYMADWLSLQISKLLGRKVSASYALLFIVNWVAHKYKQSFTNDVNGSEKYEILLKKLTVACGLTYNHKCGMVVPVIGFGSGMTNRKLRQYAVHCIENVIGSFISSGKRKKDIHEDPKKLEEMSLMQLSARLFKNNDVMKRGQDGKVTFANEDNVQDFLEELKTKEFVPNERRRKIHEEEYTKSLHTNLKMTFRFGVCGFQHPLPASSDKPTQVSLQLLKQRQTFVQRETAAAVNWTRLLQFLFPSDERDNKRHQNSLPWNRLGSNLNRHFISLASKFIKRSVHCERVVNDIISKFNADILPLGKDPDHFLMTKAGLVIEDHARENIDNAMYSLCGGFNNQTTEQKLNSIRLRISAEALKNARNCVLATTFSKSYNEDRPFLPRTDEAKFVPIPLFGVEPLHPLLNSFIDNTANKCNDSVSDFWLEESDDIFKEALVSHTILTDSSVYSTLVGEDEDYCDNNKSGKRIGNTLVCTLYDMMGRANYNGLHSDKPRKHDPTPWSSKNTGQSGRSTTDFSPNSVIVLLDTENVADDYEDEEEDYEALKQSERDNVITLNNGTQFTVTGQRDIFLAAVETQRTLSQTDVTFPRRKTRMASGKTFIRAPDISPVFRHGGKLSVLSLKHTTNVSNK</sequence>
<protein>
    <submittedName>
        <fullName evidence="4">ORF1092</fullName>
    </submittedName>
</protein>
<accession>A0A2D3I4Q9</accession>
<keyword evidence="3" id="KW-0812">Transmembrane</keyword>
<feature type="coiled-coil region" evidence="1">
    <location>
        <begin position="948"/>
        <end position="975"/>
    </location>
</feature>
<keyword evidence="1" id="KW-0175">Coiled coil</keyword>
<feature type="transmembrane region" description="Helical" evidence="3">
    <location>
        <begin position="307"/>
        <end position="329"/>
    </location>
</feature>
<proteinExistence type="predicted"/>
<feature type="region of interest" description="Disordered" evidence="2">
    <location>
        <begin position="911"/>
        <end position="941"/>
    </location>
</feature>
<name>A0A2D3I4Q9_9VIRU</name>
<feature type="compositionally biased region" description="Polar residues" evidence="2">
    <location>
        <begin position="924"/>
        <end position="941"/>
    </location>
</feature>
<reference evidence="4" key="1">
    <citation type="journal article" date="2018" name="Aquaculture">
        <title>Complete genome sequence of a white spot syndrome virus associated with a disease incursion in Australia.</title>
        <authorList>
            <person name="Oakey J."/>
            <person name="Smith C.S."/>
        </authorList>
    </citation>
    <scope>NUCLEOTIDE SEQUENCE [LARGE SCALE GENOMIC DNA]</scope>
    <source>
        <strain evidence="4">WSSV-AU</strain>
    </source>
</reference>
<keyword evidence="3" id="KW-0472">Membrane</keyword>
<evidence type="ECO:0000256" key="1">
    <source>
        <dbReference type="SAM" id="Coils"/>
    </source>
</evidence>
<dbReference type="EMBL" id="MF768985">
    <property type="protein sequence ID" value="ATU83372.1"/>
    <property type="molecule type" value="Genomic_DNA"/>
</dbReference>
<dbReference type="Proteomes" id="UP000267516">
    <property type="component" value="Segment"/>
</dbReference>
<organism evidence="4">
    <name type="scientific">White spot syndrome virus</name>
    <dbReference type="NCBI Taxonomy" id="342409"/>
    <lineage>
        <taxon>Viruses</taxon>
        <taxon>Viruses incertae sedis</taxon>
        <taxon>Naldaviricetes</taxon>
        <taxon>Nimaviridae</taxon>
        <taxon>Whispovirus</taxon>
    </lineage>
</organism>
<evidence type="ECO:0000256" key="2">
    <source>
        <dbReference type="SAM" id="MobiDB-lite"/>
    </source>
</evidence>
<evidence type="ECO:0000256" key="3">
    <source>
        <dbReference type="SAM" id="Phobius"/>
    </source>
</evidence>
<evidence type="ECO:0000313" key="4">
    <source>
        <dbReference type="EMBL" id="ATU83372.1"/>
    </source>
</evidence>
<keyword evidence="3" id="KW-1133">Transmembrane helix</keyword>
<feature type="compositionally biased region" description="Basic and acidic residues" evidence="2">
    <location>
        <begin position="913"/>
        <end position="922"/>
    </location>
</feature>